<gene>
    <name evidence="2" type="ORF">EL17_11250</name>
</gene>
<evidence type="ECO:0000313" key="2">
    <source>
        <dbReference type="EMBL" id="KEO73475.1"/>
    </source>
</evidence>
<dbReference type="eggNOG" id="ENOG502Z8PX">
    <property type="taxonomic scope" value="Bacteria"/>
</dbReference>
<evidence type="ECO:0000313" key="3">
    <source>
        <dbReference type="Proteomes" id="UP000027821"/>
    </source>
</evidence>
<evidence type="ECO:0000256" key="1">
    <source>
        <dbReference type="SAM" id="SignalP"/>
    </source>
</evidence>
<proteinExistence type="predicted"/>
<name>A0A074KZ23_9BACT</name>
<dbReference type="OrthoDB" id="1293009at2"/>
<dbReference type="InterPro" id="IPR038636">
    <property type="entry name" value="Wzi_sf"/>
</dbReference>
<protein>
    <recommendedName>
        <fullName evidence="4">Capsule assembly protein Wzi</fullName>
    </recommendedName>
</protein>
<dbReference type="AlphaFoldDB" id="A0A074KZ23"/>
<dbReference type="Gene3D" id="2.40.160.130">
    <property type="entry name" value="Capsule assembly protein Wzi"/>
    <property type="match status" value="1"/>
</dbReference>
<dbReference type="InterPro" id="IPR026950">
    <property type="entry name" value="Caps_assemb_Wzi"/>
</dbReference>
<sequence>MKKVLYIFLLLLLSSAVDLLAQTVPLGTPLMEEYLRRQQLIGSLDPNVSFNIRPLYPAVAFNLKNGLDLDSTFTDIANSEFHSLIGDKGKVMMMPISVRTQYNSNYAYGSNDGPMIPNRGLQTHFSMGLYVEYGKFSVQFQPDFIQAQNKQYQGFPEEHWGSTWLEYYEYLNMIDRPERFGTGSYTNFYLGQSSIRYSTEHISVGISSESLWWGPAKRNSLLMSNNAPGFLHLTLNTRKPIESPIGSFEGQLIAGRLDASGFPPPNHLHSVQYQMLHHPKRDKDWRYLAGVVLSYQPKWVQGLSLGYSSVSQMYHNDMTTFGDYLPIFNGNKRNPAVSSGADNVRNQLSSGFFRWVMPNGHFEFYGEYGSNGNSKRFREFIVNPDENRAYTLGFVNLIPLKDKQFLQVHMEMTHTGQTVRRGIRNMNSWYTHSHVRHGYTHQGQVIGAGIGSGSNVLFGEISWVREFNRLGFQLERIENNNDFYYKRFEIILDWRRKYVDIVPALVADWKIDNFLISSKLQYVNSLNYMWYLEEDPNNYLAPGMDRKNFVANIGVAYIFR</sequence>
<keyword evidence="3" id="KW-1185">Reference proteome</keyword>
<dbReference type="STRING" id="1048983.EL17_11250"/>
<feature type="signal peptide" evidence="1">
    <location>
        <begin position="1"/>
        <end position="21"/>
    </location>
</feature>
<comment type="caution">
    <text evidence="2">The sequence shown here is derived from an EMBL/GenBank/DDBJ whole genome shotgun (WGS) entry which is preliminary data.</text>
</comment>
<reference evidence="2 3" key="1">
    <citation type="submission" date="2014-04" db="EMBL/GenBank/DDBJ databases">
        <title>Characterization and application of a salt tolerant electro-active bacterium.</title>
        <authorList>
            <person name="Yang L."/>
            <person name="Wei S."/>
            <person name="Tay Q.X.M."/>
        </authorList>
    </citation>
    <scope>NUCLEOTIDE SEQUENCE [LARGE SCALE GENOMIC DNA]</scope>
    <source>
        <strain evidence="2 3">LY1</strain>
    </source>
</reference>
<feature type="chain" id="PRO_5001695548" description="Capsule assembly protein Wzi" evidence="1">
    <location>
        <begin position="22"/>
        <end position="560"/>
    </location>
</feature>
<accession>A0A074KZ23</accession>
<dbReference type="EMBL" id="JMIH01000021">
    <property type="protein sequence ID" value="KEO73475.1"/>
    <property type="molecule type" value="Genomic_DNA"/>
</dbReference>
<organism evidence="2 3">
    <name type="scientific">Anditalea andensis</name>
    <dbReference type="NCBI Taxonomy" id="1048983"/>
    <lineage>
        <taxon>Bacteria</taxon>
        <taxon>Pseudomonadati</taxon>
        <taxon>Bacteroidota</taxon>
        <taxon>Cytophagia</taxon>
        <taxon>Cytophagales</taxon>
        <taxon>Cytophagaceae</taxon>
        <taxon>Anditalea</taxon>
    </lineage>
</organism>
<keyword evidence="1" id="KW-0732">Signal</keyword>
<evidence type="ECO:0008006" key="4">
    <source>
        <dbReference type="Google" id="ProtNLM"/>
    </source>
</evidence>
<dbReference type="Pfam" id="PF14052">
    <property type="entry name" value="Caps_assemb_Wzi"/>
    <property type="match status" value="1"/>
</dbReference>
<dbReference type="Proteomes" id="UP000027821">
    <property type="component" value="Unassembled WGS sequence"/>
</dbReference>